<keyword evidence="8" id="KW-0456">Lyase</keyword>
<name>A0A517T1V0_9BACT</name>
<dbReference type="Gene3D" id="3.20.20.70">
    <property type="entry name" value="Aldolase class I"/>
    <property type="match status" value="1"/>
</dbReference>
<keyword evidence="4" id="KW-0479">Metal-binding</keyword>
<dbReference type="SFLD" id="SFLDS00029">
    <property type="entry name" value="Radical_SAM"/>
    <property type="match status" value="1"/>
</dbReference>
<dbReference type="SUPFAM" id="SSF102114">
    <property type="entry name" value="Radical SAM enzymes"/>
    <property type="match status" value="1"/>
</dbReference>
<gene>
    <name evidence="8" type="primary">queE_2</name>
    <name evidence="8" type="ORF">SV7mr_48960</name>
</gene>
<evidence type="ECO:0000256" key="6">
    <source>
        <dbReference type="ARBA" id="ARBA00023014"/>
    </source>
</evidence>
<keyword evidence="6" id="KW-0411">Iron-sulfur</keyword>
<dbReference type="EC" id="4.3.99.3" evidence="8"/>
<accession>A0A517T1V0</accession>
<sequence>MIELPALEYHLAHGCNLSCQQCSHYSNFRLAGAMPTPSEAKAEYKAWNHRILPKRFALLGGEPLLNPRLIEHLHLARECWPHSDLMLVTNGFFFDRHPDLPQALVEIDCRLEVSQHGTQEAYLERFRKAKQTVWRWREAYPRIQIKIRQSHRGWMRQYRIEDGKPMPFDSKPNAAYKICMQKTCTQLFKQRLWKCPALAYWSQLEQRLSLGEIPEWQLFRDYKACSPKCSDAELAAFLNSKAVPQCGLCPSKRVPFHHPDPIQRSELR</sequence>
<dbReference type="InterPro" id="IPR058240">
    <property type="entry name" value="rSAM_sf"/>
</dbReference>
<dbReference type="Pfam" id="PF04055">
    <property type="entry name" value="Radical_SAM"/>
    <property type="match status" value="1"/>
</dbReference>
<evidence type="ECO:0000313" key="9">
    <source>
        <dbReference type="Proteomes" id="UP000315003"/>
    </source>
</evidence>
<evidence type="ECO:0000313" key="8">
    <source>
        <dbReference type="EMBL" id="QDT62348.1"/>
    </source>
</evidence>
<proteinExistence type="predicted"/>
<keyword evidence="2" id="KW-0004">4Fe-4S</keyword>
<comment type="cofactor">
    <cofactor evidence="1">
        <name>[4Fe-4S] cluster</name>
        <dbReference type="ChEBI" id="CHEBI:49883"/>
    </cofactor>
</comment>
<dbReference type="GO" id="GO:0051539">
    <property type="term" value="F:4 iron, 4 sulfur cluster binding"/>
    <property type="evidence" value="ECO:0007669"/>
    <property type="project" value="UniProtKB-KW"/>
</dbReference>
<dbReference type="GO" id="GO:0046872">
    <property type="term" value="F:metal ion binding"/>
    <property type="evidence" value="ECO:0007669"/>
    <property type="project" value="UniProtKB-KW"/>
</dbReference>
<dbReference type="EMBL" id="CP036272">
    <property type="protein sequence ID" value="QDT62348.1"/>
    <property type="molecule type" value="Genomic_DNA"/>
</dbReference>
<dbReference type="AlphaFoldDB" id="A0A517T1V0"/>
<organism evidence="8 9">
    <name type="scientific">Stieleria bergensis</name>
    <dbReference type="NCBI Taxonomy" id="2528025"/>
    <lineage>
        <taxon>Bacteria</taxon>
        <taxon>Pseudomonadati</taxon>
        <taxon>Planctomycetota</taxon>
        <taxon>Planctomycetia</taxon>
        <taxon>Pirellulales</taxon>
        <taxon>Pirellulaceae</taxon>
        <taxon>Stieleria</taxon>
    </lineage>
</organism>
<dbReference type="Proteomes" id="UP000315003">
    <property type="component" value="Chromosome"/>
</dbReference>
<reference evidence="8 9" key="1">
    <citation type="submission" date="2019-02" db="EMBL/GenBank/DDBJ databases">
        <title>Deep-cultivation of Planctomycetes and their phenomic and genomic characterization uncovers novel biology.</title>
        <authorList>
            <person name="Wiegand S."/>
            <person name="Jogler M."/>
            <person name="Boedeker C."/>
            <person name="Pinto D."/>
            <person name="Vollmers J."/>
            <person name="Rivas-Marin E."/>
            <person name="Kohn T."/>
            <person name="Peeters S.H."/>
            <person name="Heuer A."/>
            <person name="Rast P."/>
            <person name="Oberbeckmann S."/>
            <person name="Bunk B."/>
            <person name="Jeske O."/>
            <person name="Meyerdierks A."/>
            <person name="Storesund J.E."/>
            <person name="Kallscheuer N."/>
            <person name="Luecker S."/>
            <person name="Lage O.M."/>
            <person name="Pohl T."/>
            <person name="Merkel B.J."/>
            <person name="Hornburger P."/>
            <person name="Mueller R.-W."/>
            <person name="Bruemmer F."/>
            <person name="Labrenz M."/>
            <person name="Spormann A.M."/>
            <person name="Op den Camp H."/>
            <person name="Overmann J."/>
            <person name="Amann R."/>
            <person name="Jetten M.S.M."/>
            <person name="Mascher T."/>
            <person name="Medema M.H."/>
            <person name="Devos D.P."/>
            <person name="Kaster A.-K."/>
            <person name="Ovreas L."/>
            <person name="Rohde M."/>
            <person name="Galperin M.Y."/>
            <person name="Jogler C."/>
        </authorList>
    </citation>
    <scope>NUCLEOTIDE SEQUENCE [LARGE SCALE GENOMIC DNA]</scope>
    <source>
        <strain evidence="8 9">SV_7m_r</strain>
    </source>
</reference>
<evidence type="ECO:0000256" key="3">
    <source>
        <dbReference type="ARBA" id="ARBA00022691"/>
    </source>
</evidence>
<dbReference type="GO" id="GO:0016829">
    <property type="term" value="F:lyase activity"/>
    <property type="evidence" value="ECO:0007669"/>
    <property type="project" value="UniProtKB-KW"/>
</dbReference>
<evidence type="ECO:0000256" key="5">
    <source>
        <dbReference type="ARBA" id="ARBA00023004"/>
    </source>
</evidence>
<keyword evidence="9" id="KW-1185">Reference proteome</keyword>
<dbReference type="PANTHER" id="PTHR42836">
    <property type="entry name" value="7-CARBOXY-7-DEAZAGUANINE SYNTHASE"/>
    <property type="match status" value="1"/>
</dbReference>
<evidence type="ECO:0000259" key="7">
    <source>
        <dbReference type="Pfam" id="PF04055"/>
    </source>
</evidence>
<feature type="domain" description="Radical SAM core" evidence="7">
    <location>
        <begin position="12"/>
        <end position="139"/>
    </location>
</feature>
<evidence type="ECO:0000256" key="4">
    <source>
        <dbReference type="ARBA" id="ARBA00022723"/>
    </source>
</evidence>
<protein>
    <submittedName>
        <fullName evidence="8">7-carboxy-7-deazaguanine synthase</fullName>
        <ecNumber evidence="8">4.3.99.3</ecNumber>
    </submittedName>
</protein>
<evidence type="ECO:0000256" key="2">
    <source>
        <dbReference type="ARBA" id="ARBA00022485"/>
    </source>
</evidence>
<keyword evidence="5" id="KW-0408">Iron</keyword>
<dbReference type="InterPro" id="IPR013785">
    <property type="entry name" value="Aldolase_TIM"/>
</dbReference>
<keyword evidence="3" id="KW-0949">S-adenosyl-L-methionine</keyword>
<dbReference type="CDD" id="cd01335">
    <property type="entry name" value="Radical_SAM"/>
    <property type="match status" value="1"/>
</dbReference>
<evidence type="ECO:0000256" key="1">
    <source>
        <dbReference type="ARBA" id="ARBA00001966"/>
    </source>
</evidence>
<dbReference type="InterPro" id="IPR007197">
    <property type="entry name" value="rSAM"/>
</dbReference>
<dbReference type="PANTHER" id="PTHR42836:SF1">
    <property type="entry name" value="7-CARBOXY-7-DEAZAGUANINE SYNTHASE"/>
    <property type="match status" value="1"/>
</dbReference>
<dbReference type="RefSeq" id="WP_419187807.1">
    <property type="nucleotide sequence ID" value="NZ_CP036272.1"/>
</dbReference>